<accession>A0A7T1AJN6</accession>
<gene>
    <name evidence="1" type="ORF">RT761_00343</name>
</gene>
<dbReference type="PANTHER" id="PTHR39517:SF1">
    <property type="entry name" value="LIPID-A-DISACCHARIDE SYNTHASE"/>
    <property type="match status" value="1"/>
</dbReference>
<dbReference type="Proteomes" id="UP000594463">
    <property type="component" value="Chromosome"/>
</dbReference>
<dbReference type="InterPro" id="IPR019994">
    <property type="entry name" value="Lipid-A-disac_synthase-rel_put"/>
</dbReference>
<dbReference type="PANTHER" id="PTHR39517">
    <property type="entry name" value="SLL0192 PROTEIN"/>
    <property type="match status" value="1"/>
</dbReference>
<evidence type="ECO:0000313" key="2">
    <source>
        <dbReference type="Proteomes" id="UP000594463"/>
    </source>
</evidence>
<organism evidence="1 2">
    <name type="scientific">Atribacter laminatus</name>
    <dbReference type="NCBI Taxonomy" id="2847778"/>
    <lineage>
        <taxon>Bacteria</taxon>
        <taxon>Pseudomonadati</taxon>
        <taxon>Atribacterota</taxon>
        <taxon>Atribacteria</taxon>
        <taxon>Atribacterales</taxon>
        <taxon>Atribacteraceae</taxon>
        <taxon>Atribacter</taxon>
    </lineage>
</organism>
<protein>
    <submittedName>
        <fullName evidence="1">Uncharacterized protein</fullName>
    </submittedName>
</protein>
<name>A0A7T1AJN6_ATRLM</name>
<keyword evidence="2" id="KW-1185">Reference proteome</keyword>
<reference evidence="1 2" key="1">
    <citation type="journal article" date="2021" name="Nat. Commun.">
        <title>Isolation of a member of the candidate phylum Atribacteria reveals a unique cell membrane structure.</title>
        <authorList>
            <person name="Taiki K."/>
            <person name="Nobu M.K."/>
            <person name="Kusada H."/>
            <person name="Meng X.-Y."/>
            <person name="Hosoki N."/>
            <person name="Uematsu K."/>
            <person name="Yoshioka H."/>
            <person name="Kamagata Y."/>
            <person name="Tamaki H."/>
        </authorList>
    </citation>
    <scope>NUCLEOTIDE SEQUENCE [LARGE SCALE GENOMIC DNA]</scope>
    <source>
        <strain evidence="1 2">RT761</strain>
    </source>
</reference>
<sequence length="393" mass="44858">MSPKTLLLLSNGYGEDSFASLLLEKLVQLTRGCKIPSTFLVIPLVGEGAQFYQCRSQYPDLVSVIVPPFSLPNGGVYLGSAWQKSKRFIEDYFRGVLPNSGFILRELKRIKNKIDAVIGIGDFIPPLLNKLFLQKDLYMVACAHTWLLKRSNQPLERLGRLTRHLFRYGCRRVYTRDRLTEQWFLQLGITAEYLGFLGPDIKKEAVNRKKIVFLPGSRKDWKNNLGFFFEAFKETNTQYIKDFEIHLVFSPGVDTQDIQFFLMPLLKNHHFFMTWSQGDYFQHLSQSALVVGFAGTAIEQAAFLGIPSIEPWQENAIQANRDFIENRQKLLLREALIPGGDTPSQLARVLENTLLNIQSYQKAAESFSQKVWEGKSNGGMTIAENIIMSLTNQ</sequence>
<dbReference type="AlphaFoldDB" id="A0A7T1AJN6"/>
<evidence type="ECO:0000313" key="1">
    <source>
        <dbReference type="EMBL" id="QPM67151.1"/>
    </source>
</evidence>
<proteinExistence type="predicted"/>
<dbReference type="EMBL" id="CP065383">
    <property type="protein sequence ID" value="QPM67151.1"/>
    <property type="molecule type" value="Genomic_DNA"/>
</dbReference>
<dbReference type="SUPFAM" id="SSF53756">
    <property type="entry name" value="UDP-Glycosyltransferase/glycogen phosphorylase"/>
    <property type="match status" value="1"/>
</dbReference>
<dbReference type="RefSeq" id="WP_218112373.1">
    <property type="nucleotide sequence ID" value="NZ_CP065383.1"/>
</dbReference>
<dbReference type="KEGG" id="alam:RT761_00343"/>